<dbReference type="SUPFAM" id="SSF51064">
    <property type="entry name" value="Head domain of nucleotide exchange factor GrpE"/>
    <property type="match status" value="1"/>
</dbReference>
<dbReference type="CDD" id="cd00446">
    <property type="entry name" value="GrpE"/>
    <property type="match status" value="1"/>
</dbReference>
<evidence type="ECO:0000256" key="3">
    <source>
        <dbReference type="HAMAP-Rule" id="MF_01151"/>
    </source>
</evidence>
<dbReference type="GO" id="GO:0051082">
    <property type="term" value="F:unfolded protein binding"/>
    <property type="evidence" value="ECO:0007669"/>
    <property type="project" value="TreeGrafter"/>
</dbReference>
<dbReference type="GO" id="GO:0006457">
    <property type="term" value="P:protein folding"/>
    <property type="evidence" value="ECO:0007669"/>
    <property type="project" value="InterPro"/>
</dbReference>
<evidence type="ECO:0000256" key="2">
    <source>
        <dbReference type="ARBA" id="ARBA00023186"/>
    </source>
</evidence>
<comment type="subunit">
    <text evidence="3">Homodimer.</text>
</comment>
<feature type="region of interest" description="Disordered" evidence="6">
    <location>
        <begin position="1"/>
        <end position="65"/>
    </location>
</feature>
<organism evidence="7 8">
    <name type="scientific">Candidatus Ozemobacter sibiricus</name>
    <dbReference type="NCBI Taxonomy" id="2268124"/>
    <lineage>
        <taxon>Bacteria</taxon>
        <taxon>Candidatus Ozemobacteria</taxon>
        <taxon>Candidatus Ozemobacterales</taxon>
        <taxon>Candidatus Ozemobacteraceae</taxon>
        <taxon>Candidatus Ozemobacter</taxon>
    </lineage>
</organism>
<dbReference type="InterPro" id="IPR000740">
    <property type="entry name" value="GrpE"/>
</dbReference>
<comment type="function">
    <text evidence="3 4">Participates actively in the response to hyperosmotic and heat shock by preventing the aggregation of stress-denatured proteins, in association with DnaK and GrpE. It is the nucleotide exchange factor for DnaK and may function as a thermosensor. Unfolded proteins bind initially to DnaJ; upon interaction with the DnaJ-bound protein, DnaK hydrolyzes its bound ATP, resulting in the formation of a stable complex. GrpE releases ADP from DnaK; ATP binding to DnaK triggers the release of the substrate protein, thus completing the reaction cycle. Several rounds of ATP-dependent interactions between DnaJ, DnaK and GrpE are required for fully efficient folding.</text>
</comment>
<dbReference type="GO" id="GO:0051087">
    <property type="term" value="F:protein-folding chaperone binding"/>
    <property type="evidence" value="ECO:0007669"/>
    <property type="project" value="InterPro"/>
</dbReference>
<dbReference type="PRINTS" id="PR00773">
    <property type="entry name" value="GRPEPROTEIN"/>
</dbReference>
<dbReference type="GO" id="GO:0042803">
    <property type="term" value="F:protein homodimerization activity"/>
    <property type="evidence" value="ECO:0007669"/>
    <property type="project" value="InterPro"/>
</dbReference>
<keyword evidence="3 4" id="KW-0346">Stress response</keyword>
<evidence type="ECO:0000313" key="7">
    <source>
        <dbReference type="EMBL" id="RCK79116.1"/>
    </source>
</evidence>
<dbReference type="EMBL" id="QOQW01000016">
    <property type="protein sequence ID" value="RCK79116.1"/>
    <property type="molecule type" value="Genomic_DNA"/>
</dbReference>
<evidence type="ECO:0000256" key="4">
    <source>
        <dbReference type="RuleBase" id="RU000639"/>
    </source>
</evidence>
<accession>A0A367ZM66</accession>
<protein>
    <recommendedName>
        <fullName evidence="3 4">Protein GrpE</fullName>
    </recommendedName>
    <alternativeName>
        <fullName evidence="3">HSP-70 cofactor</fullName>
    </alternativeName>
</protein>
<dbReference type="GO" id="GO:0000774">
    <property type="term" value="F:adenyl-nucleotide exchange factor activity"/>
    <property type="evidence" value="ECO:0007669"/>
    <property type="project" value="InterPro"/>
</dbReference>
<evidence type="ECO:0000256" key="1">
    <source>
        <dbReference type="ARBA" id="ARBA00009054"/>
    </source>
</evidence>
<name>A0A367ZM66_9BACT</name>
<feature type="compositionally biased region" description="Low complexity" evidence="6">
    <location>
        <begin position="35"/>
        <end position="53"/>
    </location>
</feature>
<keyword evidence="2 3" id="KW-0143">Chaperone</keyword>
<evidence type="ECO:0000256" key="6">
    <source>
        <dbReference type="SAM" id="MobiDB-lite"/>
    </source>
</evidence>
<gene>
    <name evidence="3" type="primary">grpE</name>
    <name evidence="7" type="ORF">OZSIB_0458</name>
</gene>
<sequence>MTDHPASSSAPAEPRPAEGAAAAGGPAAPEPSTGPEPGASPAAAPAEGPASAAQEGTGPASAPADELAALRQELEKARAEAAEWKKQYHRGLADYDNLRKRTAKEVLEASTRGKEDLMKKLLPVLDTFHNALRQMEEAKVDKKVMEGMEMLWFQFSDTLEKEGLKPIAALRQKFDPQLHEAMMRSSNPEFDDDIVVREFEIGYTFKDRVIRTAKVEINSKS</sequence>
<dbReference type="Gene3D" id="2.30.22.10">
    <property type="entry name" value="Head domain of nucleotide exchange factor GrpE"/>
    <property type="match status" value="1"/>
</dbReference>
<comment type="subcellular location">
    <subcellularLocation>
        <location evidence="3">Cytoplasm</location>
    </subcellularLocation>
</comment>
<evidence type="ECO:0000313" key="8">
    <source>
        <dbReference type="Proteomes" id="UP000252355"/>
    </source>
</evidence>
<proteinExistence type="inferred from homology"/>
<evidence type="ECO:0000256" key="5">
    <source>
        <dbReference type="RuleBase" id="RU004478"/>
    </source>
</evidence>
<dbReference type="AlphaFoldDB" id="A0A367ZM66"/>
<dbReference type="PANTHER" id="PTHR21237:SF23">
    <property type="entry name" value="GRPE PROTEIN HOMOLOG, MITOCHONDRIAL"/>
    <property type="match status" value="1"/>
</dbReference>
<dbReference type="PANTHER" id="PTHR21237">
    <property type="entry name" value="GRPE PROTEIN"/>
    <property type="match status" value="1"/>
</dbReference>
<keyword evidence="3" id="KW-0963">Cytoplasm</keyword>
<dbReference type="GO" id="GO:0005737">
    <property type="term" value="C:cytoplasm"/>
    <property type="evidence" value="ECO:0007669"/>
    <property type="project" value="UniProtKB-SubCell"/>
</dbReference>
<dbReference type="InterPro" id="IPR009012">
    <property type="entry name" value="GrpE_head"/>
</dbReference>
<dbReference type="Gene3D" id="3.90.20.20">
    <property type="match status" value="1"/>
</dbReference>
<dbReference type="Pfam" id="PF01025">
    <property type="entry name" value="GrpE"/>
    <property type="match status" value="1"/>
</dbReference>
<comment type="caution">
    <text evidence="7">The sequence shown here is derived from an EMBL/GenBank/DDBJ whole genome shotgun (WGS) entry which is preliminary data.</text>
</comment>
<dbReference type="Proteomes" id="UP000252355">
    <property type="component" value="Unassembled WGS sequence"/>
</dbReference>
<feature type="compositionally biased region" description="Low complexity" evidence="6">
    <location>
        <begin position="1"/>
        <end position="27"/>
    </location>
</feature>
<dbReference type="HAMAP" id="MF_01151">
    <property type="entry name" value="GrpE"/>
    <property type="match status" value="1"/>
</dbReference>
<dbReference type="InterPro" id="IPR013805">
    <property type="entry name" value="GrpE_CC"/>
</dbReference>
<comment type="similarity">
    <text evidence="1 3 5">Belongs to the GrpE family.</text>
</comment>
<dbReference type="PROSITE" id="PS01071">
    <property type="entry name" value="GRPE"/>
    <property type="match status" value="1"/>
</dbReference>
<dbReference type="SUPFAM" id="SSF58014">
    <property type="entry name" value="Coiled-coil domain of nucleotide exchange factor GrpE"/>
    <property type="match status" value="1"/>
</dbReference>
<reference evidence="7 8" key="1">
    <citation type="submission" date="2018-05" db="EMBL/GenBank/DDBJ databases">
        <title>A metagenomic window into the 2 km-deep terrestrial subsurface aquifer revealed taxonomically and functionally diverse microbial community comprising novel uncultured bacterial lineages.</title>
        <authorList>
            <person name="Kadnikov V.V."/>
            <person name="Mardanov A.V."/>
            <person name="Beletsky A.V."/>
            <person name="Banks D."/>
            <person name="Pimenov N.V."/>
            <person name="Frank Y.A."/>
            <person name="Karnachuk O.V."/>
            <person name="Ravin N.V."/>
        </authorList>
    </citation>
    <scope>NUCLEOTIDE SEQUENCE [LARGE SCALE GENOMIC DNA]</scope>
    <source>
        <strain evidence="7">BY5</strain>
    </source>
</reference>